<dbReference type="Proteomes" id="UP000032266">
    <property type="component" value="Chromosome"/>
</dbReference>
<evidence type="ECO:0000256" key="8">
    <source>
        <dbReference type="ARBA" id="ARBA00033408"/>
    </source>
</evidence>
<dbReference type="NCBIfam" id="NF008121">
    <property type="entry name" value="PRK10869.1"/>
    <property type="match status" value="1"/>
</dbReference>
<keyword evidence="13" id="KW-1185">Reference proteome</keyword>
<gene>
    <name evidence="12" type="ORF">YC6258_05409</name>
</gene>
<dbReference type="KEGG" id="gsn:YC6258_05409"/>
<dbReference type="FunFam" id="3.40.50.300:FF:000319">
    <property type="entry name" value="DNA repair protein RecN"/>
    <property type="match status" value="1"/>
</dbReference>
<comment type="function">
    <text evidence="1 9">May be involved in recombinational repair of damaged DNA.</text>
</comment>
<reference evidence="12 13" key="1">
    <citation type="submission" date="2014-01" db="EMBL/GenBank/DDBJ databases">
        <title>Full genme sequencing of cellulolytic bacterium Gynuella sunshinyii YC6258T gen. nov., sp. nov.</title>
        <authorList>
            <person name="Khan H."/>
            <person name="Chung E.J."/>
            <person name="Chung Y.R."/>
        </authorList>
    </citation>
    <scope>NUCLEOTIDE SEQUENCE [LARGE SCALE GENOMIC DNA]</scope>
    <source>
        <strain evidence="12 13">YC6258</strain>
    </source>
</reference>
<dbReference type="PATRIC" id="fig|1445510.3.peg.5370"/>
<accession>A0A0C5W488</accession>
<dbReference type="HOGENOM" id="CLU_018297_3_1_6"/>
<dbReference type="PIRSF" id="PIRSF003128">
    <property type="entry name" value="RecN"/>
    <property type="match status" value="1"/>
</dbReference>
<dbReference type="InterPro" id="IPR003395">
    <property type="entry name" value="RecF/RecN/SMC_N"/>
</dbReference>
<evidence type="ECO:0000256" key="9">
    <source>
        <dbReference type="PIRNR" id="PIRNR003128"/>
    </source>
</evidence>
<evidence type="ECO:0000313" key="12">
    <source>
        <dbReference type="EMBL" id="AJQ97439.1"/>
    </source>
</evidence>
<feature type="coiled-coil region" evidence="10">
    <location>
        <begin position="336"/>
        <end position="370"/>
    </location>
</feature>
<feature type="coiled-coil region" evidence="10">
    <location>
        <begin position="181"/>
        <end position="214"/>
    </location>
</feature>
<evidence type="ECO:0000256" key="5">
    <source>
        <dbReference type="ARBA" id="ARBA00022763"/>
    </source>
</evidence>
<keyword evidence="4" id="KW-0547">Nucleotide-binding</keyword>
<keyword evidence="7 9" id="KW-0234">DNA repair</keyword>
<keyword evidence="5 9" id="KW-0227">DNA damage</keyword>
<dbReference type="InterPro" id="IPR027417">
    <property type="entry name" value="P-loop_NTPase"/>
</dbReference>
<dbReference type="GO" id="GO:0043590">
    <property type="term" value="C:bacterial nucleoid"/>
    <property type="evidence" value="ECO:0007669"/>
    <property type="project" value="TreeGrafter"/>
</dbReference>
<dbReference type="GO" id="GO:0009432">
    <property type="term" value="P:SOS response"/>
    <property type="evidence" value="ECO:0007669"/>
    <property type="project" value="TreeGrafter"/>
</dbReference>
<dbReference type="PANTHER" id="PTHR11059:SF0">
    <property type="entry name" value="DNA REPAIR PROTEIN RECN"/>
    <property type="match status" value="1"/>
</dbReference>
<dbReference type="EMBL" id="CP007142">
    <property type="protein sequence ID" value="AJQ97439.1"/>
    <property type="molecule type" value="Genomic_DNA"/>
</dbReference>
<dbReference type="GO" id="GO:0006281">
    <property type="term" value="P:DNA repair"/>
    <property type="evidence" value="ECO:0007669"/>
    <property type="project" value="UniProtKB-KW"/>
</dbReference>
<evidence type="ECO:0000313" key="13">
    <source>
        <dbReference type="Proteomes" id="UP000032266"/>
    </source>
</evidence>
<dbReference type="InterPro" id="IPR004604">
    <property type="entry name" value="DNA_recomb/repair_RecN"/>
</dbReference>
<evidence type="ECO:0000256" key="4">
    <source>
        <dbReference type="ARBA" id="ARBA00022741"/>
    </source>
</evidence>
<evidence type="ECO:0000256" key="10">
    <source>
        <dbReference type="SAM" id="Coils"/>
    </source>
</evidence>
<keyword evidence="6" id="KW-0067">ATP-binding</keyword>
<dbReference type="FunFam" id="3.40.50.300:FF:000356">
    <property type="entry name" value="DNA repair protein RecN"/>
    <property type="match status" value="1"/>
</dbReference>
<feature type="domain" description="RecF/RecN/SMC N-terminal" evidence="11">
    <location>
        <begin position="2"/>
        <end position="508"/>
    </location>
</feature>
<evidence type="ECO:0000256" key="3">
    <source>
        <dbReference type="ARBA" id="ARBA00021315"/>
    </source>
</evidence>
<dbReference type="AlphaFoldDB" id="A0A0C5W488"/>
<dbReference type="NCBIfam" id="TIGR00634">
    <property type="entry name" value="recN"/>
    <property type="match status" value="1"/>
</dbReference>
<evidence type="ECO:0000256" key="2">
    <source>
        <dbReference type="ARBA" id="ARBA00009441"/>
    </source>
</evidence>
<evidence type="ECO:0000256" key="1">
    <source>
        <dbReference type="ARBA" id="ARBA00003618"/>
    </source>
</evidence>
<proteinExistence type="inferred from homology"/>
<dbReference type="Pfam" id="PF02463">
    <property type="entry name" value="SMC_N"/>
    <property type="match status" value="1"/>
</dbReference>
<keyword evidence="10" id="KW-0175">Coiled coil</keyword>
<dbReference type="OrthoDB" id="9806954at2"/>
<dbReference type="GO" id="GO:0005524">
    <property type="term" value="F:ATP binding"/>
    <property type="evidence" value="ECO:0007669"/>
    <property type="project" value="UniProtKB-KW"/>
</dbReference>
<name>A0A0C5W488_9GAMM</name>
<evidence type="ECO:0000256" key="6">
    <source>
        <dbReference type="ARBA" id="ARBA00022840"/>
    </source>
</evidence>
<dbReference type="Gene3D" id="3.40.50.300">
    <property type="entry name" value="P-loop containing nucleotide triphosphate hydrolases"/>
    <property type="match status" value="2"/>
</dbReference>
<dbReference type="SUPFAM" id="SSF52540">
    <property type="entry name" value="P-loop containing nucleoside triphosphate hydrolases"/>
    <property type="match status" value="2"/>
</dbReference>
<dbReference type="RefSeq" id="WP_044619182.1">
    <property type="nucleotide sequence ID" value="NZ_CP007142.1"/>
</dbReference>
<dbReference type="PANTHER" id="PTHR11059">
    <property type="entry name" value="DNA REPAIR PROTEIN RECN"/>
    <property type="match status" value="1"/>
</dbReference>
<dbReference type="GO" id="GO:0006310">
    <property type="term" value="P:DNA recombination"/>
    <property type="evidence" value="ECO:0007669"/>
    <property type="project" value="InterPro"/>
</dbReference>
<dbReference type="CDD" id="cd03241">
    <property type="entry name" value="ABC_RecN"/>
    <property type="match status" value="2"/>
</dbReference>
<organism evidence="12 13">
    <name type="scientific">Gynuella sunshinyii YC6258</name>
    <dbReference type="NCBI Taxonomy" id="1445510"/>
    <lineage>
        <taxon>Bacteria</taxon>
        <taxon>Pseudomonadati</taxon>
        <taxon>Pseudomonadota</taxon>
        <taxon>Gammaproteobacteria</taxon>
        <taxon>Oceanospirillales</taxon>
        <taxon>Saccharospirillaceae</taxon>
        <taxon>Gynuella</taxon>
    </lineage>
</organism>
<evidence type="ECO:0000256" key="7">
    <source>
        <dbReference type="ARBA" id="ARBA00023204"/>
    </source>
</evidence>
<comment type="similarity">
    <text evidence="2 9">Belongs to the RecN family.</text>
</comment>
<sequence>MLTHLHISDFTIVSELNIELHKGMTAVTGETGAGKSIMLDALGYALGNRADSGVVRPGAEKADISATFMLEHIPSARTWLIAQALENGEAECVLRRVITSEGRSRAFINGKPVPAQQLKELGDLVIDLHNQHEHHSLLNTDVQRRLLDEFGGHETLAKKVADAYQEWRKLHQKVQQTQKAQDEKSARLQLLQYQLDELEALDLKENELQALEQEQTLLANGENTVNTLSQVISRCEGDESAPGILDALRSLNQQLQTLKSEQLRDIIETFSSAQIMIDDGLKELSNFLDNFEVDQQRLADVDQRLAIIYDLARKHQIHPDQLLETFRSLAQEFESLKDDEFNLEKWHKELEELQNTHQQLSHQLTEKRAKASIRLAKEVTQQLQLLSMKGAQLKVQLTPLTDKRFAIFGNEEIEFLIQTNAGLPFGPIQKIASGGELSRISLAIQVVCAQKSQIPTLIFDEVDVGISGATSEIVGRMLRHLGEKGQVLCVTHQPQVASLGHHHIQVTKTITRSGNTEVTLAYVTENSRIDEVARLLGGVELTSQTVAHAREMLVNGQKMH</sequence>
<evidence type="ECO:0000259" key="11">
    <source>
        <dbReference type="Pfam" id="PF02463"/>
    </source>
</evidence>
<dbReference type="STRING" id="1445510.YC6258_05409"/>
<protein>
    <recommendedName>
        <fullName evidence="3 9">DNA repair protein RecN</fullName>
    </recommendedName>
    <alternativeName>
        <fullName evidence="8 9">Recombination protein N</fullName>
    </alternativeName>
</protein>